<feature type="domain" description="PDZ" evidence="7">
    <location>
        <begin position="1196"/>
        <end position="1278"/>
    </location>
</feature>
<feature type="region of interest" description="Disordered" evidence="4">
    <location>
        <begin position="965"/>
        <end position="1075"/>
    </location>
</feature>
<protein>
    <submittedName>
        <fullName evidence="8">Magi</fullName>
    </submittedName>
</protein>
<keyword evidence="3" id="KW-0472">Membrane</keyword>
<evidence type="ECO:0000259" key="6">
    <source>
        <dbReference type="PROSITE" id="PS50052"/>
    </source>
</evidence>
<dbReference type="GO" id="GO:0016020">
    <property type="term" value="C:membrane"/>
    <property type="evidence" value="ECO:0007669"/>
    <property type="project" value="UniProtKB-SubCell"/>
</dbReference>
<dbReference type="FunFam" id="2.20.70.10:FF:000001">
    <property type="entry name" value="Membrane-associated guanylate kinase, WW and PDZ domain-containing protein 1"/>
    <property type="match status" value="1"/>
</dbReference>
<feature type="region of interest" description="Disordered" evidence="4">
    <location>
        <begin position="592"/>
        <end position="611"/>
    </location>
</feature>
<feature type="compositionally biased region" description="Polar residues" evidence="4">
    <location>
        <begin position="994"/>
        <end position="1004"/>
    </location>
</feature>
<dbReference type="GO" id="GO:0007165">
    <property type="term" value="P:signal transduction"/>
    <property type="evidence" value="ECO:0007669"/>
    <property type="project" value="TreeGrafter"/>
</dbReference>
<dbReference type="Pfam" id="PF00397">
    <property type="entry name" value="WW"/>
    <property type="match status" value="1"/>
</dbReference>
<dbReference type="SMART" id="SM00072">
    <property type="entry name" value="GuKc"/>
    <property type="match status" value="1"/>
</dbReference>
<dbReference type="SUPFAM" id="SSF52540">
    <property type="entry name" value="P-loop containing nucleoside triphosphate hydrolases"/>
    <property type="match status" value="1"/>
</dbReference>
<dbReference type="PROSITE" id="PS50106">
    <property type="entry name" value="PDZ"/>
    <property type="match status" value="4"/>
</dbReference>
<proteinExistence type="predicted"/>
<dbReference type="CDD" id="cd00201">
    <property type="entry name" value="WW"/>
    <property type="match status" value="1"/>
</dbReference>
<dbReference type="PROSITE" id="PS50052">
    <property type="entry name" value="GUANYLATE_KINASE_2"/>
    <property type="match status" value="1"/>
</dbReference>
<comment type="subcellular location">
    <subcellularLocation>
        <location evidence="1">Membrane</location>
        <topology evidence="1">Peripheral membrane protein</topology>
    </subcellularLocation>
</comment>
<feature type="region of interest" description="Disordered" evidence="4">
    <location>
        <begin position="356"/>
        <end position="390"/>
    </location>
</feature>
<comment type="caution">
    <text evidence="8">The sequence shown here is derived from an EMBL/GenBank/DDBJ whole genome shotgun (WGS) entry which is preliminary data.</text>
</comment>
<name>A0A7J7K3A8_BUGNE</name>
<dbReference type="PROSITE" id="PS50020">
    <property type="entry name" value="WW_DOMAIN_2"/>
    <property type="match status" value="1"/>
</dbReference>
<dbReference type="SMART" id="SM00228">
    <property type="entry name" value="PDZ"/>
    <property type="match status" value="5"/>
</dbReference>
<dbReference type="FunFam" id="3.30.63.10:FF:000003">
    <property type="entry name" value="Membrane-associated guanylate kinase, WW and PDZ domain-containing protein 3 isoform 1"/>
    <property type="match status" value="1"/>
</dbReference>
<feature type="compositionally biased region" description="Basic and acidic residues" evidence="4">
    <location>
        <begin position="593"/>
        <end position="604"/>
    </location>
</feature>
<dbReference type="GO" id="GO:0005737">
    <property type="term" value="C:cytoplasm"/>
    <property type="evidence" value="ECO:0007669"/>
    <property type="project" value="TreeGrafter"/>
</dbReference>
<dbReference type="SMART" id="SM00456">
    <property type="entry name" value="WW"/>
    <property type="match status" value="2"/>
</dbReference>
<dbReference type="Proteomes" id="UP000593567">
    <property type="component" value="Unassembled WGS sequence"/>
</dbReference>
<dbReference type="InterPro" id="IPR020590">
    <property type="entry name" value="Guanylate_kinase_CS"/>
</dbReference>
<feature type="domain" description="PDZ" evidence="7">
    <location>
        <begin position="648"/>
        <end position="711"/>
    </location>
</feature>
<dbReference type="CDD" id="cd06733">
    <property type="entry name" value="PDZ3_MAGI-1_3-like"/>
    <property type="match status" value="1"/>
</dbReference>
<dbReference type="CDD" id="cd06731">
    <property type="entry name" value="PDZ1_MAGI-1_3-like"/>
    <property type="match status" value="1"/>
</dbReference>
<keyword evidence="9" id="KW-1185">Reference proteome</keyword>
<dbReference type="Pfam" id="PF00595">
    <property type="entry name" value="PDZ"/>
    <property type="match status" value="4"/>
</dbReference>
<dbReference type="FunFam" id="2.30.42.10:FF:000005">
    <property type="entry name" value="Membrane associated guanylate kinase, WW and PDZ domain containing 1"/>
    <property type="match status" value="1"/>
</dbReference>
<dbReference type="Gene3D" id="2.30.42.10">
    <property type="match status" value="4"/>
</dbReference>
<reference evidence="8" key="1">
    <citation type="submission" date="2020-06" db="EMBL/GenBank/DDBJ databases">
        <title>Draft genome of Bugula neritina, a colonial animal packing powerful symbionts and potential medicines.</title>
        <authorList>
            <person name="Rayko M."/>
        </authorList>
    </citation>
    <scope>NUCLEOTIDE SEQUENCE [LARGE SCALE GENOMIC DNA]</scope>
    <source>
        <strain evidence="8">Kwan_BN1</strain>
    </source>
</reference>
<feature type="region of interest" description="Disordered" evidence="4">
    <location>
        <begin position="199"/>
        <end position="266"/>
    </location>
</feature>
<evidence type="ECO:0000313" key="8">
    <source>
        <dbReference type="EMBL" id="KAF6032424.1"/>
    </source>
</evidence>
<accession>A0A7J7K3A8</accession>
<dbReference type="PROSITE" id="PS00856">
    <property type="entry name" value="GUANYLATE_KINASE_1"/>
    <property type="match status" value="1"/>
</dbReference>
<dbReference type="InterPro" id="IPR008144">
    <property type="entry name" value="Guanylate_kin-like_dom"/>
</dbReference>
<dbReference type="OrthoDB" id="66881at2759"/>
<feature type="compositionally biased region" description="Basic and acidic residues" evidence="4">
    <location>
        <begin position="199"/>
        <end position="209"/>
    </location>
</feature>
<dbReference type="InterPro" id="IPR027417">
    <property type="entry name" value="P-loop_NTPase"/>
</dbReference>
<feature type="compositionally biased region" description="Low complexity" evidence="4">
    <location>
        <begin position="435"/>
        <end position="447"/>
    </location>
</feature>
<feature type="compositionally biased region" description="Polar residues" evidence="4">
    <location>
        <begin position="803"/>
        <end position="822"/>
    </location>
</feature>
<dbReference type="InterPro" id="IPR001478">
    <property type="entry name" value="PDZ"/>
</dbReference>
<feature type="compositionally biased region" description="Polar residues" evidence="4">
    <location>
        <begin position="356"/>
        <end position="370"/>
    </location>
</feature>
<gene>
    <name evidence="8" type="ORF">EB796_009238</name>
</gene>
<feature type="domain" description="PDZ" evidence="7">
    <location>
        <begin position="479"/>
        <end position="548"/>
    </location>
</feature>
<dbReference type="SUPFAM" id="SSF51045">
    <property type="entry name" value="WW domain"/>
    <property type="match status" value="1"/>
</dbReference>
<feature type="compositionally biased region" description="Polar residues" evidence="4">
    <location>
        <begin position="223"/>
        <end position="233"/>
    </location>
</feature>
<evidence type="ECO:0000256" key="3">
    <source>
        <dbReference type="ARBA" id="ARBA00023136"/>
    </source>
</evidence>
<feature type="compositionally biased region" description="Low complexity" evidence="4">
    <location>
        <begin position="735"/>
        <end position="747"/>
    </location>
</feature>
<feature type="region of interest" description="Disordered" evidence="4">
    <location>
        <begin position="718"/>
        <end position="759"/>
    </location>
</feature>
<feature type="compositionally biased region" description="Polar residues" evidence="4">
    <location>
        <begin position="965"/>
        <end position="974"/>
    </location>
</feature>
<dbReference type="PANTHER" id="PTHR10316:SF40">
    <property type="entry name" value="LD27118P"/>
    <property type="match status" value="1"/>
</dbReference>
<feature type="compositionally biased region" description="Polar residues" evidence="4">
    <location>
        <begin position="1059"/>
        <end position="1071"/>
    </location>
</feature>
<evidence type="ECO:0000259" key="7">
    <source>
        <dbReference type="PROSITE" id="PS50106"/>
    </source>
</evidence>
<feature type="compositionally biased region" description="Basic and acidic residues" evidence="4">
    <location>
        <begin position="1005"/>
        <end position="1030"/>
    </location>
</feature>
<sequence>MDPQHWSFLVSETTLAFSPDCSPHESPLSVTGGSEYGEFCLVGKDIKHSRLIYHSGPSTRLQPEDIILEVQGVKVAGFTSSDLQEHILKSARNSNPVLIKTARSGSLKKDIRPYLNYGFPKGSVDHDTQMTIRENLFQRTVPCTTRPAREGEINGVDYTFVTLEEFKALEASGNLLESGEYDGNFYGMPKPPIVSVKGKVETTTSDHRPGAHPSSKGKRQRNRSTIEATSNKNLPIDDTVHSAHIPGTDIIMPTPSRGPSRGPTEKVHIDRSITEPVPLPSPSHTPVLLGESGDDLPSNWETAYTPEGHKYYIDPIPAPDLVIDSGQVLLPEQTSTPNPISATSKHLGLLVNRSSASQGDSVHNTESTHWTYPKPSPPTEKYSASHSNLTPTQELPYGWEKVEDPHYGTYYIDHLNKKTQYDAPTKSAVDTNQELKSPSLSVKSSRSVPSYREVDSVSQQHTKPFFTKNPTELVGDRLVTHLTKSSRGFGFTIVGGDERDEEFLQIKNVVPHGPADQDGVLKTGDVLVRVNDRLVLGYTHSDVVSMFQTIKPDERVTLEVCRGYQLAFDPNDPNTEIVTTIAVSMPKLTAAEAKQREADRARNGDDDDANSLDEFADSLLREDPTDQPNSPGHRTATSDFAQGSQMFSIEIVRGHNGFGFTIADGPSGQKVKHILDPGRCKTLQEGDLLVRIAGTEVKDMDHLNVVDVLKSCPQGKPTEIVVRRGGGRKIARPPSQSRSQEGSIGSSPSPPSTPDIDRSRRMKFISGFEALRSEEQSNISGGPFVLHRPRATSSKPGMFKWTVNGSTSQLSHSNLPSTSSLGNRDDDSEGQGTPPPLPSKSRLNSDTTADSKENILTGLPSSALTEAPSSMILPPHIRDSTNLLTSKFEEPLKPPNHFHSMEMKTPAPGTLSNKPQQQPLSQHPVMNQYNSYYQQQKESFYDIPNKYRGNNSQLTAQQRFDMFNGSSRAETSRPQEFGQPLDLGPRKYPPPLPSTASTQNYQPSDSRRSRTPGPEHMRTPPDRSTDERFRSKTPNPSDHRSRAHSLQNNLNEPPLSHPTGVTSFESSTPSASHFGIQPGWREQWLTLDISLRKGEKGFGFRIVGGPEENTQVAIGYIVPGGVADQDRRLKTGDEIIRVDNRGTLGESHHVVVGLMGQAANSGHVNIGIRRRVLVQDTNVMKAPVASTNSLTDHSFSVVVTRREHEGFGFIIVSSVNRVGAVIGRIIENSPAERCGRLQVGDRILSVNEVNITRMLHEDIVNLIKDSAYSVKLVVAPPAPGQEKRTNVSRLECR</sequence>
<evidence type="ECO:0000256" key="4">
    <source>
        <dbReference type="SAM" id="MobiDB-lite"/>
    </source>
</evidence>
<dbReference type="Pfam" id="PF00625">
    <property type="entry name" value="Guanylate_kin"/>
    <property type="match status" value="1"/>
</dbReference>
<feature type="domain" description="PDZ" evidence="7">
    <location>
        <begin position="1088"/>
        <end position="1170"/>
    </location>
</feature>
<evidence type="ECO:0000259" key="5">
    <source>
        <dbReference type="PROSITE" id="PS50020"/>
    </source>
</evidence>
<dbReference type="Gene3D" id="2.20.70.10">
    <property type="match status" value="2"/>
</dbReference>
<dbReference type="Gene3D" id="3.30.63.10">
    <property type="entry name" value="Guanylate Kinase phosphate binding domain"/>
    <property type="match status" value="1"/>
</dbReference>
<evidence type="ECO:0000256" key="2">
    <source>
        <dbReference type="ARBA" id="ARBA00022737"/>
    </source>
</evidence>
<evidence type="ECO:0000313" key="9">
    <source>
        <dbReference type="Proteomes" id="UP000593567"/>
    </source>
</evidence>
<organism evidence="8 9">
    <name type="scientific">Bugula neritina</name>
    <name type="common">Brown bryozoan</name>
    <name type="synonym">Sertularia neritina</name>
    <dbReference type="NCBI Taxonomy" id="10212"/>
    <lineage>
        <taxon>Eukaryota</taxon>
        <taxon>Metazoa</taxon>
        <taxon>Spiralia</taxon>
        <taxon>Lophotrochozoa</taxon>
        <taxon>Bryozoa</taxon>
        <taxon>Gymnolaemata</taxon>
        <taxon>Cheilostomatida</taxon>
        <taxon>Flustrina</taxon>
        <taxon>Buguloidea</taxon>
        <taxon>Bugulidae</taxon>
        <taxon>Bugula</taxon>
    </lineage>
</organism>
<feature type="region of interest" description="Disordered" evidence="4">
    <location>
        <begin position="425"/>
        <end position="447"/>
    </location>
</feature>
<feature type="region of interest" description="Disordered" evidence="4">
    <location>
        <begin position="779"/>
        <end position="848"/>
    </location>
</feature>
<dbReference type="InterPro" id="IPR036020">
    <property type="entry name" value="WW_dom_sf"/>
</dbReference>
<dbReference type="CDD" id="cd06734">
    <property type="entry name" value="PDZ4_MAGI-1_3-like"/>
    <property type="match status" value="1"/>
</dbReference>
<dbReference type="PANTHER" id="PTHR10316">
    <property type="entry name" value="MEMBRANE ASSOCIATED GUANYLATE KINASE-RELATED"/>
    <property type="match status" value="1"/>
</dbReference>
<dbReference type="SUPFAM" id="SSF50156">
    <property type="entry name" value="PDZ domain-like"/>
    <property type="match status" value="5"/>
</dbReference>
<dbReference type="EMBL" id="VXIV02001507">
    <property type="protein sequence ID" value="KAF6032424.1"/>
    <property type="molecule type" value="Genomic_DNA"/>
</dbReference>
<evidence type="ECO:0000256" key="1">
    <source>
        <dbReference type="ARBA" id="ARBA00004170"/>
    </source>
</evidence>
<feature type="domain" description="WW" evidence="5">
    <location>
        <begin position="393"/>
        <end position="426"/>
    </location>
</feature>
<dbReference type="InterPro" id="IPR036034">
    <property type="entry name" value="PDZ_sf"/>
</dbReference>
<feature type="domain" description="Guanylate kinase-like" evidence="6">
    <location>
        <begin position="95"/>
        <end position="196"/>
    </location>
</feature>
<keyword evidence="2" id="KW-0677">Repeat</keyword>
<dbReference type="InterPro" id="IPR008145">
    <property type="entry name" value="GK/Ca_channel_bsu"/>
</dbReference>
<dbReference type="CDD" id="cd06732">
    <property type="entry name" value="PDZ2_MAGI-1_3-like"/>
    <property type="match status" value="1"/>
</dbReference>
<dbReference type="InterPro" id="IPR001202">
    <property type="entry name" value="WW_dom"/>
</dbReference>